<organism evidence="1 3">
    <name type="scientific">Acrasis kona</name>
    <dbReference type="NCBI Taxonomy" id="1008807"/>
    <lineage>
        <taxon>Eukaryota</taxon>
        <taxon>Discoba</taxon>
        <taxon>Heterolobosea</taxon>
        <taxon>Tetramitia</taxon>
        <taxon>Eutetramitia</taxon>
        <taxon>Acrasidae</taxon>
        <taxon>Acrasis</taxon>
    </lineage>
</organism>
<proteinExistence type="predicted"/>
<dbReference type="AlphaFoldDB" id="A0AAW2Z6X1"/>
<evidence type="ECO:0000313" key="3">
    <source>
        <dbReference type="Proteomes" id="UP001431209"/>
    </source>
</evidence>
<dbReference type="EMBL" id="JAOPGA020001780">
    <property type="protein sequence ID" value="KAL0491292.1"/>
    <property type="molecule type" value="Genomic_DNA"/>
</dbReference>
<dbReference type="InterPro" id="IPR014722">
    <property type="entry name" value="Rib_uL2_dom2"/>
</dbReference>
<keyword evidence="3" id="KW-1185">Reference proteome</keyword>
<gene>
    <name evidence="1" type="ORF">AKO1_002234</name>
    <name evidence="2" type="ORF">AKO1_002378</name>
</gene>
<evidence type="ECO:0000313" key="1">
    <source>
        <dbReference type="EMBL" id="KAL0484417.1"/>
    </source>
</evidence>
<protein>
    <submittedName>
        <fullName evidence="1">Elongation factor P</fullName>
    </submittedName>
</protein>
<reference evidence="1 3" key="1">
    <citation type="submission" date="2024-03" db="EMBL/GenBank/DDBJ databases">
        <title>The Acrasis kona genome and developmental transcriptomes reveal deep origins of eukaryotic multicellular pathways.</title>
        <authorList>
            <person name="Sheikh S."/>
            <person name="Fu C.-J."/>
            <person name="Brown M.W."/>
            <person name="Baldauf S.L."/>
        </authorList>
    </citation>
    <scope>NUCLEOTIDE SEQUENCE [LARGE SCALE GENOMIC DNA]</scope>
    <source>
        <strain evidence="1 3">ATCC MYA-3509</strain>
    </source>
</reference>
<name>A0AAW2Z6X1_9EUKA</name>
<keyword evidence="1" id="KW-0648">Protein biosynthesis</keyword>
<dbReference type="Gene3D" id="2.30.30.30">
    <property type="match status" value="1"/>
</dbReference>
<evidence type="ECO:0000313" key="2">
    <source>
        <dbReference type="EMBL" id="KAL0491292.1"/>
    </source>
</evidence>
<dbReference type="Proteomes" id="UP001431209">
    <property type="component" value="Unassembled WGS sequence"/>
</dbReference>
<dbReference type="GO" id="GO:0003746">
    <property type="term" value="F:translation elongation factor activity"/>
    <property type="evidence" value="ECO:0007669"/>
    <property type="project" value="UniProtKB-KW"/>
</dbReference>
<keyword evidence="1" id="KW-0251">Elongation factor</keyword>
<accession>A0AAW2Z6X1</accession>
<dbReference type="EMBL" id="JAOPGA020001041">
    <property type="protein sequence ID" value="KAL0484417.1"/>
    <property type="molecule type" value="Genomic_DNA"/>
</dbReference>
<comment type="caution">
    <text evidence="1">The sequence shown here is derived from an EMBL/GenBank/DDBJ whole genome shotgun (WGS) entry which is preliminary data.</text>
</comment>
<sequence>MLALNKIRPRFFSSIKLRNYSTPTYVNKISKDDIYIDQKKYYKVKDISHSKQARSMAVITLDVEELETKKKYQKKYKSIDKLELVPVASDNFECVIRDEDDVDPTKFVFKSPDESLTFEVPSDLIKVDQRFKNDKDLNSMEILIEYDDEEQKFISLVVKSTQILCDVVEVTDKVPSSLITKNSSAAKIKVNREGSFISAPTHTKVGDQVYLKILDATYMGKA</sequence>